<feature type="region of interest" description="Disordered" evidence="15">
    <location>
        <begin position="194"/>
        <end position="220"/>
    </location>
</feature>
<evidence type="ECO:0000256" key="13">
    <source>
        <dbReference type="ARBA" id="ARBA00023303"/>
    </source>
</evidence>
<dbReference type="GO" id="GO:0004890">
    <property type="term" value="F:GABA-A receptor activity"/>
    <property type="evidence" value="ECO:0007669"/>
    <property type="project" value="InterPro"/>
</dbReference>
<evidence type="ECO:0000256" key="14">
    <source>
        <dbReference type="ARBA" id="ARBA00034104"/>
    </source>
</evidence>
<comment type="subcellular location">
    <subcellularLocation>
        <location evidence="14">Postsynaptic cell membrane</location>
        <topology evidence="14">Multi-pass membrane protein</topology>
    </subcellularLocation>
</comment>
<feature type="transmembrane region" description="Helical" evidence="16">
    <location>
        <begin position="247"/>
        <end position="269"/>
    </location>
</feature>
<dbReference type="GO" id="GO:0045211">
    <property type="term" value="C:postsynaptic membrane"/>
    <property type="evidence" value="ECO:0007669"/>
    <property type="project" value="UniProtKB-SubCell"/>
</dbReference>
<evidence type="ECO:0000256" key="9">
    <source>
        <dbReference type="ARBA" id="ARBA00023180"/>
    </source>
</evidence>
<keyword evidence="11" id="KW-0628">Postsynaptic cell membrane</keyword>
<evidence type="ECO:0000313" key="18">
    <source>
        <dbReference type="EMBL" id="KAH9640641.1"/>
    </source>
</evidence>
<protein>
    <recommendedName>
        <fullName evidence="17">Neurotransmitter-gated ion-channel transmembrane domain-containing protein</fullName>
    </recommendedName>
</protein>
<keyword evidence="2" id="KW-0813">Transport</keyword>
<dbReference type="SUPFAM" id="SSF63712">
    <property type="entry name" value="Nicotinic receptor ligand binding domain-like"/>
    <property type="match status" value="1"/>
</dbReference>
<dbReference type="SUPFAM" id="SSF90112">
    <property type="entry name" value="Neurotransmitter-gated ion-channel transmembrane pore"/>
    <property type="match status" value="1"/>
</dbReference>
<dbReference type="InterPro" id="IPR006201">
    <property type="entry name" value="Neur_channel"/>
</dbReference>
<accession>A0A922MQG4</accession>
<dbReference type="PRINTS" id="PR01160">
    <property type="entry name" value="GABAARBETA"/>
</dbReference>
<keyword evidence="12" id="KW-1071">Ligand-gated ion channel</keyword>
<dbReference type="AlphaFoldDB" id="A0A922MQG4"/>
<dbReference type="InterPro" id="IPR006029">
    <property type="entry name" value="Neurotrans-gated_channel_TM"/>
</dbReference>
<keyword evidence="6" id="KW-1015">Disulfide bond</keyword>
<name>A0A922MQG4_SPOEX</name>
<proteinExistence type="inferred from homology"/>
<evidence type="ECO:0000256" key="6">
    <source>
        <dbReference type="ARBA" id="ARBA00023157"/>
    </source>
</evidence>
<keyword evidence="7" id="KW-0675">Receptor</keyword>
<keyword evidence="13" id="KW-0407">Ion channel</keyword>
<evidence type="ECO:0000256" key="11">
    <source>
        <dbReference type="ARBA" id="ARBA00023257"/>
    </source>
</evidence>
<feature type="compositionally biased region" description="Basic residues" evidence="15">
    <location>
        <begin position="199"/>
        <end position="209"/>
    </location>
</feature>
<dbReference type="GO" id="GO:0005230">
    <property type="term" value="F:extracellular ligand-gated monoatomic ion channel activity"/>
    <property type="evidence" value="ECO:0007669"/>
    <property type="project" value="InterPro"/>
</dbReference>
<dbReference type="InterPro" id="IPR036719">
    <property type="entry name" value="Neuro-gated_channel_TM_sf"/>
</dbReference>
<dbReference type="InterPro" id="IPR002289">
    <property type="entry name" value="GABAAb_rcpt"/>
</dbReference>
<dbReference type="InterPro" id="IPR038050">
    <property type="entry name" value="Neuro_actylchol_rec"/>
</dbReference>
<evidence type="ECO:0000256" key="16">
    <source>
        <dbReference type="SAM" id="Phobius"/>
    </source>
</evidence>
<evidence type="ECO:0000256" key="2">
    <source>
        <dbReference type="ARBA" id="ARBA00022448"/>
    </source>
</evidence>
<evidence type="ECO:0000256" key="7">
    <source>
        <dbReference type="ARBA" id="ARBA00023170"/>
    </source>
</evidence>
<reference evidence="18" key="1">
    <citation type="journal article" date="2021" name="G3 (Bethesda)">
        <title>Genome and transcriptome analysis of the beet armyworm Spodoptera exigua reveals targets for pest control. .</title>
        <authorList>
            <person name="Simon S."/>
            <person name="Breeschoten T."/>
            <person name="Jansen H.J."/>
            <person name="Dirks R.P."/>
            <person name="Schranz M.E."/>
            <person name="Ros V.I.D."/>
        </authorList>
    </citation>
    <scope>NUCLEOTIDE SEQUENCE</scope>
    <source>
        <strain evidence="18">TB_SE_WUR_2020</strain>
    </source>
</reference>
<keyword evidence="3" id="KW-1003">Cell membrane</keyword>
<organism evidence="18 19">
    <name type="scientific">Spodoptera exigua</name>
    <name type="common">Beet armyworm</name>
    <name type="synonym">Noctua fulgens</name>
    <dbReference type="NCBI Taxonomy" id="7107"/>
    <lineage>
        <taxon>Eukaryota</taxon>
        <taxon>Metazoa</taxon>
        <taxon>Ecdysozoa</taxon>
        <taxon>Arthropoda</taxon>
        <taxon>Hexapoda</taxon>
        <taxon>Insecta</taxon>
        <taxon>Pterygota</taxon>
        <taxon>Neoptera</taxon>
        <taxon>Endopterygota</taxon>
        <taxon>Lepidoptera</taxon>
        <taxon>Glossata</taxon>
        <taxon>Ditrysia</taxon>
        <taxon>Noctuoidea</taxon>
        <taxon>Noctuidae</taxon>
        <taxon>Amphipyrinae</taxon>
        <taxon>Spodoptera</taxon>
    </lineage>
</organism>
<evidence type="ECO:0000259" key="17">
    <source>
        <dbReference type="Pfam" id="PF02932"/>
    </source>
</evidence>
<dbReference type="GO" id="GO:0034707">
    <property type="term" value="C:chloride channel complex"/>
    <property type="evidence" value="ECO:0007669"/>
    <property type="project" value="UniProtKB-KW"/>
</dbReference>
<gene>
    <name evidence="18" type="ORF">HF086_000585</name>
</gene>
<dbReference type="InterPro" id="IPR036734">
    <property type="entry name" value="Neur_chan_lig-bd_sf"/>
</dbReference>
<dbReference type="Proteomes" id="UP000814243">
    <property type="component" value="Unassembled WGS sequence"/>
</dbReference>
<dbReference type="PANTHER" id="PTHR18945">
    <property type="entry name" value="NEUROTRANSMITTER GATED ION CHANNEL"/>
    <property type="match status" value="1"/>
</dbReference>
<evidence type="ECO:0000256" key="3">
    <source>
        <dbReference type="ARBA" id="ARBA00022475"/>
    </source>
</evidence>
<keyword evidence="8" id="KW-0869">Chloride channel</keyword>
<sequence length="270" mass="30532">MFLHADGYTVSDVVMYWKETPVRGVEDAELPQFTILGHETNDRKEKLATGIYQRLSLSFKLRRNIGITTVLTMTTISTGVRSSLPRISYVKAIDIYLVMCFVFVFAALLEYAAVNYTYWGARARKRAKLKNRDQLSTSASVEKELKCSGSRSPEEIIALRECATTAGRVSPLLGLRSKPLPAATGAPPSLRLQRDHTQLRYRTRPHSRNSRNGSTGKPKVMHALRRGATVIKASMPKIRDVNVIDTYSRVVFPVCFLLFNAVYWTFYIFD</sequence>
<dbReference type="GO" id="GO:0005254">
    <property type="term" value="F:chloride channel activity"/>
    <property type="evidence" value="ECO:0007669"/>
    <property type="project" value="UniProtKB-KW"/>
</dbReference>
<comment type="similarity">
    <text evidence="1">Belongs to the ligand-gated ion channel (TC 1.A.9) family. Gamma-aminobutyric acid receptor (TC 1.A.9.5) subfamily.</text>
</comment>
<feature type="transmembrane region" description="Helical" evidence="16">
    <location>
        <begin position="96"/>
        <end position="119"/>
    </location>
</feature>
<keyword evidence="16" id="KW-0812">Transmembrane</keyword>
<keyword evidence="9" id="KW-0325">Glycoprotein</keyword>
<dbReference type="Gene3D" id="1.20.58.390">
    <property type="entry name" value="Neurotransmitter-gated ion-channel transmembrane domain"/>
    <property type="match status" value="1"/>
</dbReference>
<feature type="transmembrane region" description="Helical" evidence="16">
    <location>
        <begin position="64"/>
        <end position="84"/>
    </location>
</feature>
<comment type="caution">
    <text evidence="18">The sequence shown here is derived from an EMBL/GenBank/DDBJ whole genome shotgun (WGS) entry which is preliminary data.</text>
</comment>
<dbReference type="Pfam" id="PF02932">
    <property type="entry name" value="Neur_chan_memb"/>
    <property type="match status" value="1"/>
</dbReference>
<evidence type="ECO:0000313" key="19">
    <source>
        <dbReference type="Proteomes" id="UP000814243"/>
    </source>
</evidence>
<keyword evidence="4" id="KW-0770">Synapse</keyword>
<dbReference type="GO" id="GO:0099095">
    <property type="term" value="F:ligand-gated monoatomic anion channel activity"/>
    <property type="evidence" value="ECO:0007669"/>
    <property type="project" value="UniProtKB-ARBA"/>
</dbReference>
<keyword evidence="16" id="KW-0472">Membrane</keyword>
<evidence type="ECO:0000256" key="4">
    <source>
        <dbReference type="ARBA" id="ARBA00023018"/>
    </source>
</evidence>
<dbReference type="InterPro" id="IPR006028">
    <property type="entry name" value="GABAA/Glycine_rcpt"/>
</dbReference>
<evidence type="ECO:0000256" key="5">
    <source>
        <dbReference type="ARBA" id="ARBA00023065"/>
    </source>
</evidence>
<dbReference type="Gene3D" id="2.70.170.10">
    <property type="entry name" value="Neurotransmitter-gated ion-channel ligand-binding domain"/>
    <property type="match status" value="1"/>
</dbReference>
<feature type="domain" description="Neurotransmitter-gated ion-channel transmembrane" evidence="17">
    <location>
        <begin position="65"/>
        <end position="264"/>
    </location>
</feature>
<dbReference type="PRINTS" id="PR00253">
    <property type="entry name" value="GABAARECEPTR"/>
</dbReference>
<dbReference type="EMBL" id="JACEFF010000278">
    <property type="protein sequence ID" value="KAH9640641.1"/>
    <property type="molecule type" value="Genomic_DNA"/>
</dbReference>
<evidence type="ECO:0000256" key="10">
    <source>
        <dbReference type="ARBA" id="ARBA00023214"/>
    </source>
</evidence>
<keyword evidence="10" id="KW-0868">Chloride</keyword>
<dbReference type="CDD" id="cd19049">
    <property type="entry name" value="LGIC_TM_anion"/>
    <property type="match status" value="1"/>
</dbReference>
<evidence type="ECO:0000256" key="15">
    <source>
        <dbReference type="SAM" id="MobiDB-lite"/>
    </source>
</evidence>
<keyword evidence="5" id="KW-0406">Ion transport</keyword>
<evidence type="ECO:0000256" key="1">
    <source>
        <dbReference type="ARBA" id="ARBA00010180"/>
    </source>
</evidence>
<keyword evidence="16" id="KW-1133">Transmembrane helix</keyword>
<evidence type="ECO:0000256" key="12">
    <source>
        <dbReference type="ARBA" id="ARBA00023286"/>
    </source>
</evidence>
<evidence type="ECO:0000256" key="8">
    <source>
        <dbReference type="ARBA" id="ARBA00023173"/>
    </source>
</evidence>